<evidence type="ECO:0000313" key="3">
    <source>
        <dbReference type="Proteomes" id="UP000029964"/>
    </source>
</evidence>
<evidence type="ECO:0000259" key="1">
    <source>
        <dbReference type="Pfam" id="PF06985"/>
    </source>
</evidence>
<dbReference type="OrthoDB" id="2157530at2759"/>
<dbReference type="AlphaFoldDB" id="A0A086TC50"/>
<gene>
    <name evidence="2" type="ORF">ACRE_021900</name>
</gene>
<dbReference type="Pfam" id="PF06985">
    <property type="entry name" value="HET"/>
    <property type="match status" value="1"/>
</dbReference>
<proteinExistence type="predicted"/>
<reference evidence="3" key="1">
    <citation type="journal article" date="2014" name="Genome Announc.">
        <title>Genome sequence and annotation of Acremonium chrysogenum, producer of the beta-lactam antibiotic cephalosporin C.</title>
        <authorList>
            <person name="Terfehr D."/>
            <person name="Dahlmann T.A."/>
            <person name="Specht T."/>
            <person name="Zadra I."/>
            <person name="Kuernsteiner H."/>
            <person name="Kueck U."/>
        </authorList>
    </citation>
    <scope>NUCLEOTIDE SEQUENCE [LARGE SCALE GENOMIC DNA]</scope>
    <source>
        <strain evidence="3">ATCC 11550 / CBS 779.69 / DSM 880 / IAM 14645 / JCM 23072 / IMI 49137</strain>
    </source>
</reference>
<feature type="domain" description="Heterokaryon incompatibility" evidence="1">
    <location>
        <begin position="346"/>
        <end position="504"/>
    </location>
</feature>
<dbReference type="InterPro" id="IPR010730">
    <property type="entry name" value="HET"/>
</dbReference>
<dbReference type="HOGENOM" id="CLU_336489_0_0_1"/>
<dbReference type="EMBL" id="JPKY01000014">
    <property type="protein sequence ID" value="KFH46932.1"/>
    <property type="molecule type" value="Genomic_DNA"/>
</dbReference>
<dbReference type="PANTHER" id="PTHR24148:SF64">
    <property type="entry name" value="HETEROKARYON INCOMPATIBILITY DOMAIN-CONTAINING PROTEIN"/>
    <property type="match status" value="1"/>
</dbReference>
<sequence length="852" mass="98239">MDPAEAMEQAETPEQVQHYQDIDALAGVMVEDQKLYNYLTSLYQFSEAYEAEWNDKWTQYDAMEQRRIEVGAQRLDWQEIVERWRDEDAKMRIEYVDSLADIMGKVPLYYALHVYASEQLGEELEIDRLHSWSMAMRDWSRFRELYESSADFRGHLSPNQQTSFRILDDWWNSRYSPASDIEAFVASVELLSPVASVTLPTSSSFPYRWTSHSYYHTHCMELFFREFHAMEWEPHVPRPKLRNLIAVRGEAARHAIHMRFAWATHRSLVLETPEDEGPRLPEYMKPVREMDFWKDNIYFQEPQPGDVAQEGYVEKVQSLTNPPLYLWDVQEKKTVRTSDFEKCPDYMCVSHTWGRWTYRPPQMVQVPNVPWEIKANTLYDVRDVPDMLLGLNTEYVWLDLFCLPQDDDDPEHHSEVGNQTAIFRRSKACVAWLNDVEEWTVTSAALSNVALRYLRNTCIHPDLEVSDEVIEATYDAAHSPSELLKRGMRDEPSSWFSSLWTLQETVLCPDLRLCTRTMNVLSDGRGTPISLSTLLTLVKIPTQRPTIPTRDIIGFQNTVHQVPPACQTLQSLSLKTQLGHVMRVLTPIDVMINANLRACKRSRAVAIMSALDVVEWYKERKPDKDGKVSSTGYDDDELILGTFPLSFVREAAKKFGSAFYTAMSDMNSHRMEKFDTLTGYGDYQVGSMMPFTRNHGWVSSVYGAITTSQLRKRDHESVATWVIQENAAVRIRQAGILASSEDAPQEDKPIEALMTIMRSEKIEGSERRKKTADTDPKADMRAKLKELAGKKSIYYAVVLSDDFGQQFGLVLQTAKIRLPTPGIKRYLCKVGFFWTLQMTDPVPSTKVNWVVA</sequence>
<name>A0A086TC50_HAPC1</name>
<comment type="caution">
    <text evidence="2">The sequence shown here is derived from an EMBL/GenBank/DDBJ whole genome shotgun (WGS) entry which is preliminary data.</text>
</comment>
<dbReference type="Proteomes" id="UP000029964">
    <property type="component" value="Unassembled WGS sequence"/>
</dbReference>
<dbReference type="PANTHER" id="PTHR24148">
    <property type="entry name" value="ANKYRIN REPEAT DOMAIN-CONTAINING PROTEIN 39 HOMOLOG-RELATED"/>
    <property type="match status" value="1"/>
</dbReference>
<dbReference type="InterPro" id="IPR052895">
    <property type="entry name" value="HetReg/Transcr_Mod"/>
</dbReference>
<dbReference type="STRING" id="857340.A0A086TC50"/>
<keyword evidence="3" id="KW-1185">Reference proteome</keyword>
<accession>A0A086TC50</accession>
<evidence type="ECO:0000313" key="2">
    <source>
        <dbReference type="EMBL" id="KFH46932.1"/>
    </source>
</evidence>
<organism evidence="2 3">
    <name type="scientific">Hapsidospora chrysogenum (strain ATCC 11550 / CBS 779.69 / DSM 880 / IAM 14645 / JCM 23072 / IMI 49137)</name>
    <name type="common">Acremonium chrysogenum</name>
    <dbReference type="NCBI Taxonomy" id="857340"/>
    <lineage>
        <taxon>Eukaryota</taxon>
        <taxon>Fungi</taxon>
        <taxon>Dikarya</taxon>
        <taxon>Ascomycota</taxon>
        <taxon>Pezizomycotina</taxon>
        <taxon>Sordariomycetes</taxon>
        <taxon>Hypocreomycetidae</taxon>
        <taxon>Hypocreales</taxon>
        <taxon>Bionectriaceae</taxon>
        <taxon>Hapsidospora</taxon>
    </lineage>
</organism>
<protein>
    <recommendedName>
        <fullName evidence="1">Heterokaryon incompatibility domain-containing protein</fullName>
    </recommendedName>
</protein>